<dbReference type="SUPFAM" id="SSF88946">
    <property type="entry name" value="Sigma2 domain of RNA polymerase sigma factors"/>
    <property type="match status" value="1"/>
</dbReference>
<dbReference type="InterPro" id="IPR036388">
    <property type="entry name" value="WH-like_DNA-bd_sf"/>
</dbReference>
<evidence type="ECO:0000256" key="4">
    <source>
        <dbReference type="ARBA" id="ARBA00023163"/>
    </source>
</evidence>
<dbReference type="InterPro" id="IPR039425">
    <property type="entry name" value="RNA_pol_sigma-70-like"/>
</dbReference>
<dbReference type="Pfam" id="PF04542">
    <property type="entry name" value="Sigma70_r2"/>
    <property type="match status" value="1"/>
</dbReference>
<dbReference type="GO" id="GO:0016987">
    <property type="term" value="F:sigma factor activity"/>
    <property type="evidence" value="ECO:0007669"/>
    <property type="project" value="UniProtKB-KW"/>
</dbReference>
<dbReference type="Gene3D" id="1.10.1740.10">
    <property type="match status" value="1"/>
</dbReference>
<dbReference type="EMBL" id="JPWJ01000002">
    <property type="protein sequence ID" value="RCK51919.1"/>
    <property type="molecule type" value="Genomic_DNA"/>
</dbReference>
<organism evidence="7 8">
    <name type="scientific">Thalassospira xiamenensis</name>
    <dbReference type="NCBI Taxonomy" id="220697"/>
    <lineage>
        <taxon>Bacteria</taxon>
        <taxon>Pseudomonadati</taxon>
        <taxon>Pseudomonadota</taxon>
        <taxon>Alphaproteobacteria</taxon>
        <taxon>Rhodospirillales</taxon>
        <taxon>Thalassospiraceae</taxon>
        <taxon>Thalassospira</taxon>
    </lineage>
</organism>
<dbReference type="Pfam" id="PF08281">
    <property type="entry name" value="Sigma70_r4_2"/>
    <property type="match status" value="1"/>
</dbReference>
<feature type="domain" description="RNA polymerase sigma-70 region 2" evidence="5">
    <location>
        <begin position="14"/>
        <end position="81"/>
    </location>
</feature>
<dbReference type="NCBIfam" id="TIGR02937">
    <property type="entry name" value="sigma70-ECF"/>
    <property type="match status" value="1"/>
</dbReference>
<accession>A0A367XES2</accession>
<evidence type="ECO:0000259" key="6">
    <source>
        <dbReference type="Pfam" id="PF08281"/>
    </source>
</evidence>
<dbReference type="PANTHER" id="PTHR43133">
    <property type="entry name" value="RNA POLYMERASE ECF-TYPE SIGMA FACTO"/>
    <property type="match status" value="1"/>
</dbReference>
<keyword evidence="4" id="KW-0804">Transcription</keyword>
<dbReference type="SUPFAM" id="SSF88659">
    <property type="entry name" value="Sigma3 and sigma4 domains of RNA polymerase sigma factors"/>
    <property type="match status" value="1"/>
</dbReference>
<protein>
    <recommendedName>
        <fullName evidence="9">RNA polymerase sigma-70 factor, ECF subfamily</fullName>
    </recommendedName>
</protein>
<gene>
    <name evidence="7" type="ORF">TH44_05740</name>
</gene>
<keyword evidence="2" id="KW-0805">Transcription regulation</keyword>
<dbReference type="Gene3D" id="1.10.10.10">
    <property type="entry name" value="Winged helix-like DNA-binding domain superfamily/Winged helix DNA-binding domain"/>
    <property type="match status" value="1"/>
</dbReference>
<keyword evidence="3" id="KW-0731">Sigma factor</keyword>
<dbReference type="AlphaFoldDB" id="A0A367XES2"/>
<feature type="domain" description="RNA polymerase sigma factor 70 region 4 type 2" evidence="6">
    <location>
        <begin position="117"/>
        <end position="161"/>
    </location>
</feature>
<comment type="caution">
    <text evidence="7">The sequence shown here is derived from an EMBL/GenBank/DDBJ whole genome shotgun (WGS) entry which is preliminary data.</text>
</comment>
<dbReference type="InterPro" id="IPR013324">
    <property type="entry name" value="RNA_pol_sigma_r3/r4-like"/>
</dbReference>
<evidence type="ECO:0000259" key="5">
    <source>
        <dbReference type="Pfam" id="PF04542"/>
    </source>
</evidence>
<proteinExistence type="inferred from homology"/>
<evidence type="ECO:0008006" key="9">
    <source>
        <dbReference type="Google" id="ProtNLM"/>
    </source>
</evidence>
<dbReference type="InterPro" id="IPR014284">
    <property type="entry name" value="RNA_pol_sigma-70_dom"/>
</dbReference>
<dbReference type="PANTHER" id="PTHR43133:SF63">
    <property type="entry name" value="RNA POLYMERASE SIGMA FACTOR FECI-RELATED"/>
    <property type="match status" value="1"/>
</dbReference>
<dbReference type="InterPro" id="IPR013249">
    <property type="entry name" value="RNA_pol_sigma70_r4_t2"/>
</dbReference>
<name>A0A367XES2_9PROT</name>
<reference evidence="7 8" key="1">
    <citation type="submission" date="2014-07" db="EMBL/GenBank/DDBJ databases">
        <title>Draft genome sequence of Thalassospira xiamenensis IB13.</title>
        <authorList>
            <person name="Lai Q."/>
            <person name="Shao Z."/>
        </authorList>
    </citation>
    <scope>NUCLEOTIDE SEQUENCE [LARGE SCALE GENOMIC DNA]</scope>
    <source>
        <strain evidence="7 8">IB13</strain>
    </source>
</reference>
<dbReference type="Proteomes" id="UP000252266">
    <property type="component" value="Unassembled WGS sequence"/>
</dbReference>
<dbReference type="GO" id="GO:0003677">
    <property type="term" value="F:DNA binding"/>
    <property type="evidence" value="ECO:0007669"/>
    <property type="project" value="InterPro"/>
</dbReference>
<sequence length="178" mass="20283">MSNPDNRLKLFLVHEAALVEYAAPIVGDRGRAEDIVQEAFIRFNPGHENGGNPESTDLRQPVAYLYRIVRNLAFDWVRRRATERRYEHLETTEHELAESVSVSPEQEIIRKQTAISVRNALAMLDEKNRLALEMHRIHGKTLTEIAAHFDISVATAHRLIRSGIVQLTLALTHEDEDA</sequence>
<dbReference type="InterPro" id="IPR013325">
    <property type="entry name" value="RNA_pol_sigma_r2"/>
</dbReference>
<comment type="similarity">
    <text evidence="1">Belongs to the sigma-70 factor family. ECF subfamily.</text>
</comment>
<evidence type="ECO:0000256" key="1">
    <source>
        <dbReference type="ARBA" id="ARBA00010641"/>
    </source>
</evidence>
<dbReference type="GO" id="GO:0006352">
    <property type="term" value="P:DNA-templated transcription initiation"/>
    <property type="evidence" value="ECO:0007669"/>
    <property type="project" value="InterPro"/>
</dbReference>
<evidence type="ECO:0000313" key="7">
    <source>
        <dbReference type="EMBL" id="RCK51919.1"/>
    </source>
</evidence>
<evidence type="ECO:0000256" key="3">
    <source>
        <dbReference type="ARBA" id="ARBA00023082"/>
    </source>
</evidence>
<evidence type="ECO:0000313" key="8">
    <source>
        <dbReference type="Proteomes" id="UP000252266"/>
    </source>
</evidence>
<evidence type="ECO:0000256" key="2">
    <source>
        <dbReference type="ARBA" id="ARBA00023015"/>
    </source>
</evidence>
<dbReference type="InterPro" id="IPR007627">
    <property type="entry name" value="RNA_pol_sigma70_r2"/>
</dbReference>
<dbReference type="RefSeq" id="WP_062958803.1">
    <property type="nucleotide sequence ID" value="NZ_JALLPZ010000001.1"/>
</dbReference>